<dbReference type="Gene3D" id="3.40.30.10">
    <property type="entry name" value="Glutaredoxin"/>
    <property type="match status" value="2"/>
</dbReference>
<evidence type="ECO:0000313" key="10">
    <source>
        <dbReference type="Proteomes" id="UP001562425"/>
    </source>
</evidence>
<dbReference type="PANTHER" id="PTHR43969:SF9">
    <property type="entry name" value="GLUTATHIONE S TRANSFERASE D10, ISOFORM A-RELATED"/>
    <property type="match status" value="1"/>
</dbReference>
<dbReference type="Pfam" id="PF02798">
    <property type="entry name" value="GST_N"/>
    <property type="match status" value="1"/>
</dbReference>
<dbReference type="CDD" id="cd03045">
    <property type="entry name" value="GST_N_Delta_Epsilon"/>
    <property type="match status" value="1"/>
</dbReference>
<evidence type="ECO:0000313" key="9">
    <source>
        <dbReference type="EMBL" id="KAL1375950.1"/>
    </source>
</evidence>
<dbReference type="InterPro" id="IPR010987">
    <property type="entry name" value="Glutathione-S-Trfase_C-like"/>
</dbReference>
<dbReference type="InterPro" id="IPR036249">
    <property type="entry name" value="Thioredoxin-like_sf"/>
</dbReference>
<dbReference type="FunFam" id="1.20.1050.10:FF:000007">
    <property type="entry name" value="Glutathione S-transferase 1-1"/>
    <property type="match status" value="2"/>
</dbReference>
<dbReference type="SFLD" id="SFLDS00019">
    <property type="entry name" value="Glutathione_Transferase_(cytos"/>
    <property type="match status" value="2"/>
</dbReference>
<comment type="similarity">
    <text evidence="1">Belongs to the GST superfamily. Theta family.</text>
</comment>
<organism evidence="9 10">
    <name type="scientific">Culex pipiens pipiens</name>
    <name type="common">Northern house mosquito</name>
    <dbReference type="NCBI Taxonomy" id="38569"/>
    <lineage>
        <taxon>Eukaryota</taxon>
        <taxon>Metazoa</taxon>
        <taxon>Ecdysozoa</taxon>
        <taxon>Arthropoda</taxon>
        <taxon>Hexapoda</taxon>
        <taxon>Insecta</taxon>
        <taxon>Pterygota</taxon>
        <taxon>Neoptera</taxon>
        <taxon>Endopterygota</taxon>
        <taxon>Diptera</taxon>
        <taxon>Nematocera</taxon>
        <taxon>Culicoidea</taxon>
        <taxon>Culicidae</taxon>
        <taxon>Culicinae</taxon>
        <taxon>Culicini</taxon>
        <taxon>Culex</taxon>
        <taxon>Culex</taxon>
    </lineage>
</organism>
<dbReference type="FunFam" id="3.40.30.10:FF:000034">
    <property type="entry name" value="glutathione S-transferase 1"/>
    <property type="match status" value="1"/>
</dbReference>
<dbReference type="InterPro" id="IPR040079">
    <property type="entry name" value="Glutathione_S-Trfase"/>
</dbReference>
<dbReference type="PROSITE" id="PS50405">
    <property type="entry name" value="GST_CTER"/>
    <property type="match status" value="2"/>
</dbReference>
<feature type="domain" description="GST C-terminal" evidence="8">
    <location>
        <begin position="322"/>
        <end position="444"/>
    </location>
</feature>
<dbReference type="AlphaFoldDB" id="A0ABD1CHS2"/>
<feature type="domain" description="GST N-terminal" evidence="7">
    <location>
        <begin position="1"/>
        <end position="97"/>
    </location>
</feature>
<dbReference type="Gene3D" id="1.20.1050.10">
    <property type="match status" value="2"/>
</dbReference>
<evidence type="ECO:0000259" key="7">
    <source>
        <dbReference type="PROSITE" id="PS50404"/>
    </source>
</evidence>
<comment type="subunit">
    <text evidence="2">Homodimer.</text>
</comment>
<dbReference type="Pfam" id="PF00043">
    <property type="entry name" value="GST_C"/>
    <property type="match status" value="1"/>
</dbReference>
<dbReference type="SUPFAM" id="SSF52833">
    <property type="entry name" value="Thioredoxin-like"/>
    <property type="match status" value="2"/>
</dbReference>
<reference evidence="9 10" key="1">
    <citation type="submission" date="2024-05" db="EMBL/GenBank/DDBJ databases">
        <title>Culex pipiens pipiens assembly and annotation.</title>
        <authorList>
            <person name="Alout H."/>
            <person name="Durand T."/>
        </authorList>
    </citation>
    <scope>NUCLEOTIDE SEQUENCE [LARGE SCALE GENOMIC DNA]</scope>
    <source>
        <strain evidence="9">HA-2024</strain>
        <tissue evidence="9">Whole body</tissue>
    </source>
</reference>
<dbReference type="GO" id="GO:0004364">
    <property type="term" value="F:glutathione transferase activity"/>
    <property type="evidence" value="ECO:0007669"/>
    <property type="project" value="UniProtKB-EC"/>
</dbReference>
<feature type="domain" description="GST C-terminal" evidence="8">
    <location>
        <begin position="103"/>
        <end position="224"/>
    </location>
</feature>
<dbReference type="InterPro" id="IPR004045">
    <property type="entry name" value="Glutathione_S-Trfase_N"/>
</dbReference>
<dbReference type="SUPFAM" id="SSF47616">
    <property type="entry name" value="GST C-terminal domain-like"/>
    <property type="match status" value="2"/>
</dbReference>
<comment type="catalytic activity">
    <reaction evidence="6">
        <text>RX + glutathione = an S-substituted glutathione + a halide anion + H(+)</text>
        <dbReference type="Rhea" id="RHEA:16437"/>
        <dbReference type="ChEBI" id="CHEBI:15378"/>
        <dbReference type="ChEBI" id="CHEBI:16042"/>
        <dbReference type="ChEBI" id="CHEBI:17792"/>
        <dbReference type="ChEBI" id="CHEBI:57925"/>
        <dbReference type="ChEBI" id="CHEBI:90779"/>
        <dbReference type="EC" id="2.5.1.18"/>
    </reaction>
</comment>
<feature type="domain" description="GST N-terminal" evidence="7">
    <location>
        <begin position="234"/>
        <end position="316"/>
    </location>
</feature>
<dbReference type="SFLD" id="SFLDG00358">
    <property type="entry name" value="Main_(cytGST)"/>
    <property type="match status" value="1"/>
</dbReference>
<evidence type="ECO:0000256" key="3">
    <source>
        <dbReference type="ARBA" id="ARBA00012452"/>
    </source>
</evidence>
<dbReference type="CDD" id="cd03177">
    <property type="entry name" value="GST_C_Delta_Epsilon"/>
    <property type="match status" value="2"/>
</dbReference>
<accession>A0ABD1CHS2</accession>
<evidence type="ECO:0000256" key="5">
    <source>
        <dbReference type="ARBA" id="ARBA00041523"/>
    </source>
</evidence>
<proteinExistence type="inferred from homology"/>
<name>A0ABD1CHS2_CULPP</name>
<gene>
    <name evidence="9" type="ORF">pipiens_017174</name>
</gene>
<comment type="caution">
    <text evidence="9">The sequence shown here is derived from an EMBL/GenBank/DDBJ whole genome shotgun (WGS) entry which is preliminary data.</text>
</comment>
<dbReference type="PANTHER" id="PTHR43969">
    <property type="entry name" value="GLUTATHIONE S TRANSFERASE D10, ISOFORM A-RELATED"/>
    <property type="match status" value="1"/>
</dbReference>
<sequence length="452" mass="50834">MDLYYHIIPPPSRAVLVLADLLNLEFNLTSIDTRDEQELAVLTKVTSSCVIQRLLRSLSTTQVNPLQSLPTLIDGDIVVGEPHAVLLHLTIRFDSGGTLYPAELRVRSSIHQCLFFDTNLYKCFVAYAMPVVIKRLAPDQELFEKLLACLAGLEGYLEGREYAACDHFTLADLCLAHTISALDVIKVLLDPKYPNVARWFEKVRGEMPKFDELQGRAEEALRAFLARQIQYTERKMDIYYNIISPPSRALALLMSNLGLLSVSWKSLDLLAGEQLAPEFVAINPQHCVPTLVDGDVVLWESNAIMVYLAEKYQIPEPGYPRDPVRRALMLQRMFFDVGTLHKAITECYSHQVVTGKQEKGETAAKKLDEVLKLLDGFLAKGKYVAGDTLTLADFSIAGTMSILTLVEHDLSSYEQISRWQNLCSEKMSGYGGLMDEAKAEWPKFLENLKKKL</sequence>
<dbReference type="InterPro" id="IPR036282">
    <property type="entry name" value="Glutathione-S-Trfase_C_sf"/>
</dbReference>
<evidence type="ECO:0000256" key="4">
    <source>
        <dbReference type="ARBA" id="ARBA00022679"/>
    </source>
</evidence>
<evidence type="ECO:0000256" key="1">
    <source>
        <dbReference type="ARBA" id="ARBA00009899"/>
    </source>
</evidence>
<dbReference type="SFLD" id="SFLDG01153">
    <property type="entry name" value="Main.4:_Theta-like"/>
    <property type="match status" value="1"/>
</dbReference>
<evidence type="ECO:0000259" key="8">
    <source>
        <dbReference type="PROSITE" id="PS50405"/>
    </source>
</evidence>
<evidence type="ECO:0000256" key="6">
    <source>
        <dbReference type="ARBA" id="ARBA00047960"/>
    </source>
</evidence>
<dbReference type="PROSITE" id="PS50404">
    <property type="entry name" value="GST_NTER"/>
    <property type="match status" value="2"/>
</dbReference>
<dbReference type="Proteomes" id="UP001562425">
    <property type="component" value="Unassembled WGS sequence"/>
</dbReference>
<keyword evidence="4" id="KW-0808">Transferase</keyword>
<dbReference type="Pfam" id="PF13410">
    <property type="entry name" value="GST_C_2"/>
    <property type="match status" value="1"/>
</dbReference>
<evidence type="ECO:0000256" key="2">
    <source>
        <dbReference type="ARBA" id="ARBA00011738"/>
    </source>
</evidence>
<dbReference type="InterPro" id="IPR004046">
    <property type="entry name" value="GST_C"/>
</dbReference>
<dbReference type="EMBL" id="JBEHCU010012043">
    <property type="protein sequence ID" value="KAL1375950.1"/>
    <property type="molecule type" value="Genomic_DNA"/>
</dbReference>
<protein>
    <recommendedName>
        <fullName evidence="3">glutathione transferase</fullName>
        <ecNumber evidence="3">2.5.1.18</ecNumber>
    </recommendedName>
    <alternativeName>
        <fullName evidence="5">GST class-theta</fullName>
    </alternativeName>
</protein>
<keyword evidence="10" id="KW-1185">Reference proteome</keyword>
<dbReference type="EC" id="2.5.1.18" evidence="3"/>